<accession>A0A1I9G144</accession>
<dbReference type="InterPro" id="IPR048971">
    <property type="entry name" value="Apc1_3rd"/>
</dbReference>
<dbReference type="Pfam" id="PF21282">
    <property type="entry name" value="APC1_3rd"/>
    <property type="match status" value="1"/>
</dbReference>
<dbReference type="GO" id="GO:0031145">
    <property type="term" value="P:anaphase-promoting complex-dependent catabolic process"/>
    <property type="evidence" value="ECO:0007669"/>
    <property type="project" value="TreeGrafter"/>
</dbReference>
<reference evidence="8" key="2">
    <citation type="submission" date="2012-12" db="EMBL/GenBank/DDBJ databases">
        <authorList>
            <consortium name="WormBase Consortium"/>
            <person name="Ghedin E."/>
            <person name="Paulini M."/>
        </authorList>
    </citation>
    <scope>NUCLEOTIDE SEQUENCE</scope>
    <source>
        <strain evidence="8">FR3</strain>
    </source>
</reference>
<gene>
    <name evidence="8" type="primary">Bm6268</name>
    <name evidence="8" type="ORF">BM_Bm6268</name>
</gene>
<comment type="similarity">
    <text evidence="1">Belongs to the APC1 family.</text>
</comment>
<reference evidence="8" key="1">
    <citation type="journal article" date="2007" name="Science">
        <title>Draft genome of the filarial nematode parasite Brugia malayi.</title>
        <authorList>
            <person name="Ghedin E."/>
            <person name="Wang S."/>
            <person name="Spiro D."/>
            <person name="Caler E."/>
            <person name="Zhao Q."/>
            <person name="Crabtree J."/>
            <person name="Allen J.E."/>
            <person name="Delcher A.L."/>
            <person name="Guiliano D.B."/>
            <person name="Miranda-Saavedra D."/>
            <person name="Angiuoli S.V."/>
            <person name="Creasy T."/>
            <person name="Amedeo P."/>
            <person name="Haas B."/>
            <person name="El-Sayed N.M."/>
            <person name="Wortman J.R."/>
            <person name="Feldblyum T."/>
            <person name="Tallon L."/>
            <person name="Schatz M."/>
            <person name="Shumway M."/>
            <person name="Koo H."/>
            <person name="Salzberg S.L."/>
            <person name="Schobel S."/>
            <person name="Pertea M."/>
            <person name="Pop M."/>
            <person name="White O."/>
            <person name="Barton G.J."/>
            <person name="Carlow C.K."/>
            <person name="Crawford M.J."/>
            <person name="Daub J."/>
            <person name="Dimmic M.W."/>
            <person name="Estes C.F."/>
            <person name="Foster J.M."/>
            <person name="Ganatra M."/>
            <person name="Gregory W.F."/>
            <person name="Johnson N.M."/>
            <person name="Jin J."/>
            <person name="Komuniecki R."/>
            <person name="Korf I."/>
            <person name="Kumar S."/>
            <person name="Laney S."/>
            <person name="Li B.W."/>
            <person name="Li W."/>
            <person name="Lindblom T.H."/>
            <person name="Lustigman S."/>
            <person name="Ma D."/>
            <person name="Maina C.V."/>
            <person name="Martin D.M."/>
            <person name="McCarter J.P."/>
            <person name="McReynolds L."/>
            <person name="Mitreva M."/>
            <person name="Nutman T.B."/>
            <person name="Parkinson J."/>
            <person name="Peregrin-Alvarez J.M."/>
            <person name="Poole C."/>
            <person name="Ren Q."/>
            <person name="Saunders L."/>
            <person name="Sluder A.E."/>
            <person name="Smith K."/>
            <person name="Stanke M."/>
            <person name="Unnasch T.R."/>
            <person name="Ware J."/>
            <person name="Wei A.D."/>
            <person name="Weil G."/>
            <person name="Williams D.J."/>
            <person name="Zhang Y."/>
            <person name="Williams S.A."/>
            <person name="Fraser-Liggett C."/>
            <person name="Slatko B."/>
            <person name="Blaxter M.L."/>
            <person name="Scott A.L."/>
        </authorList>
    </citation>
    <scope>NUCLEOTIDE SEQUENCE</scope>
    <source>
        <strain evidence="8">FR3</strain>
    </source>
</reference>
<feature type="domain" description="Anaphase-promoting complex subunit 1 beta-sandwich" evidence="7">
    <location>
        <begin position="1513"/>
        <end position="1593"/>
    </location>
</feature>
<name>A0A1I9G144_BRUMA</name>
<dbReference type="GO" id="GO:0060090">
    <property type="term" value="F:molecular adaptor activity"/>
    <property type="evidence" value="ECO:0007669"/>
    <property type="project" value="TreeGrafter"/>
</dbReference>
<evidence type="ECO:0000256" key="3">
    <source>
        <dbReference type="ARBA" id="ARBA00022737"/>
    </source>
</evidence>
<feature type="compositionally biased region" description="Polar residues" evidence="6">
    <location>
        <begin position="1205"/>
        <end position="1223"/>
    </location>
</feature>
<dbReference type="InterPro" id="IPR024990">
    <property type="entry name" value="Apc1"/>
</dbReference>
<evidence type="ECO:0000259" key="7">
    <source>
        <dbReference type="Pfam" id="PF21282"/>
    </source>
</evidence>
<dbReference type="GO" id="GO:0005680">
    <property type="term" value="C:anaphase-promoting complex"/>
    <property type="evidence" value="ECO:0007669"/>
    <property type="project" value="InterPro"/>
</dbReference>
<dbReference type="PANTHER" id="PTHR12827">
    <property type="entry name" value="MEIOTIC CHECKPOINT REGULATOR TSG24 FAMILY MEMBER"/>
    <property type="match status" value="1"/>
</dbReference>
<dbReference type="GO" id="GO:0070979">
    <property type="term" value="P:protein K11-linked ubiquitination"/>
    <property type="evidence" value="ECO:0007669"/>
    <property type="project" value="TreeGrafter"/>
</dbReference>
<dbReference type="Gene3D" id="1.25.10.10">
    <property type="entry name" value="Leucine-rich Repeat Variant"/>
    <property type="match status" value="1"/>
</dbReference>
<protein>
    <submittedName>
        <fullName evidence="8">Bm6268, isoform c</fullName>
    </submittedName>
</protein>
<evidence type="ECO:0000256" key="6">
    <source>
        <dbReference type="SAM" id="MobiDB-lite"/>
    </source>
</evidence>
<dbReference type="GO" id="GO:0007091">
    <property type="term" value="P:metaphase/anaphase transition of mitotic cell cycle"/>
    <property type="evidence" value="ECO:0007669"/>
    <property type="project" value="TreeGrafter"/>
</dbReference>
<dbReference type="InterPro" id="IPR011989">
    <property type="entry name" value="ARM-like"/>
</dbReference>
<keyword evidence="4" id="KW-0498">Mitosis</keyword>
<feature type="region of interest" description="Disordered" evidence="6">
    <location>
        <begin position="1205"/>
        <end position="1226"/>
    </location>
</feature>
<proteinExistence type="inferred from homology"/>
<keyword evidence="5" id="KW-0131">Cell cycle</keyword>
<dbReference type="PANTHER" id="PTHR12827:SF3">
    <property type="entry name" value="ANAPHASE-PROMOTING COMPLEX SUBUNIT 1"/>
    <property type="match status" value="1"/>
</dbReference>
<evidence type="ECO:0000256" key="1">
    <source>
        <dbReference type="ARBA" id="ARBA00010547"/>
    </source>
</evidence>
<keyword evidence="3" id="KW-0677">Repeat</keyword>
<dbReference type="GO" id="GO:0051301">
    <property type="term" value="P:cell division"/>
    <property type="evidence" value="ECO:0007669"/>
    <property type="project" value="UniProtKB-KW"/>
</dbReference>
<evidence type="ECO:0000313" key="8">
    <source>
        <dbReference type="EMBL" id="CDP93878.1"/>
    </source>
</evidence>
<dbReference type="EMBL" id="LN856913">
    <property type="protein sequence ID" value="CDP93878.1"/>
    <property type="molecule type" value="Genomic_DNA"/>
</dbReference>
<evidence type="ECO:0000256" key="4">
    <source>
        <dbReference type="ARBA" id="ARBA00022776"/>
    </source>
</evidence>
<evidence type="ECO:0000256" key="2">
    <source>
        <dbReference type="ARBA" id="ARBA00022618"/>
    </source>
</evidence>
<organism evidence="8">
    <name type="scientific">Brugia malayi</name>
    <name type="common">Filarial nematode worm</name>
    <dbReference type="NCBI Taxonomy" id="6279"/>
    <lineage>
        <taxon>Eukaryota</taxon>
        <taxon>Metazoa</taxon>
        <taxon>Ecdysozoa</taxon>
        <taxon>Nematoda</taxon>
        <taxon>Chromadorea</taxon>
        <taxon>Rhabditida</taxon>
        <taxon>Spirurina</taxon>
        <taxon>Spiruromorpha</taxon>
        <taxon>Filarioidea</taxon>
        <taxon>Onchocercidae</taxon>
        <taxon>Brugia</taxon>
    </lineage>
</organism>
<dbReference type="OMA" id="MQPPDSR"/>
<keyword evidence="2" id="KW-0132">Cell division</keyword>
<evidence type="ECO:0000256" key="5">
    <source>
        <dbReference type="ARBA" id="ARBA00023306"/>
    </source>
</evidence>
<sequence>MHGCGSDNEQITDCSDMIVADLVEPIAGESEEHKIRYRSLSKCGGEKLVILDDSVTIQEYPSGVIRRRLTADFALLDAFWCEFPNNSADVDPLHGVCLIGHKNLIFASDTDWISYTITLPFTVKRVFRSALGLILQRTAPLPSSIANFPHLFSLSHPYCEILPIISKNKDSEGSSHYVWDGTEVALLEALNDCQLLLTYSTTARVHSLYWIRKATKAEWKCAASKAESVVSCNTTLTPVGRSSQLSTPQMGSQSRHRFGKNDSFADDIWVTPQTRSVRTRSMTAAAALIQSLPFPTTSPAQRSSTNRSVTDSPILRLRGGSAHTTPRLSSFCDDSIISLIETRGSELDLLAPEICMECIWTERRQVDPETSGPATTAFLTEDFIGQMYICFYLAEQNLLKCVRGKMHDEGRMTISSFTTIPCKGAADVKGRKMMAVIDLDGAVILYSGITRIGALYGNYEFINLKESSANNQDMQEHTVTRGLSICAPVVELRTAFVGHIILETQKHELVMCKLPSIASSPFVAECLSQVCSNLPLDKAMKLSSSWCTSNTSGLLDHYYDNRIAAEVAMFVQFLFVQCGLHIQDFPVFREINLLRSRCEEEVHEKKKRTEHSKHIGSWQKMKHLCVSRWWNFDNAENSAPKCYNVTVNDDGNLYNYSLAIFSGLHAIYESAKLDRRTVSLLFILASSLHAFAQVFDLKSYGDYYRKDFSILSNHNFKILEGGRKVLQTLLMSSRFSPERIPSWHDNLLRFLDNKSHLTSITSSHFFAPIVITIAIGLKRLENIVDVQKVLGKSYEKKLRLTKADAEQFATILDENSSAVEKCEKLAQLFKLTKSSLLDLPPAVAIILCELLYEQSTKTLHFLTPAVHQKDRSHVPSEEEIFLITRRRWKHDLRCINVIQMLDSRRPIFIPSSNETLSEASQREMAERLLKSFSMRNITHAFGRSTLDFRSFSPPLSRPRAIPPLNLQGRLHPSNTPIELSQSELVKPMIKWGAFYNAVAAGLCIGDSDSLHLDSEWLAMSINNLQGPEAAGLMYAFGLNGHITSMNLFTIHELLSSGDPVMSIAILLGCGASRRATADVQMYKMMVTHLPFMMGPTLLELHIDTMIQTAALVALGLLFAQSSHMGILSQLVNEIGRPACPDSEPPTDRYSYALAAGFAIGLIALGRGEDLLSSVPFVEQYPAIASRLIVLMEGGLRSLCVFPSTSSEGPSGHATTSSTFSQSNHVRESENVNPHLTASPAAVAFGLMYLRTENKWAAESLKIPETISAIEEIRPDLILLRTLCRHLVLWNEITASKHWVEESVPPIVLNYKQRLFNEQPKAVIDDDEEENLRMLQIAVDKQTIAQTYLNVVAGACFAMAIRFASTWNSEAFNVIWYYIRLVLPASEQQICSKLNLAAGVTACLNVLGTLVNSLGILMAGSGNLQVLRLCRLLRTRVTLPEAYRDNTSHNLYAATNTVMGMLMLGRGRYALKTDDLSVAALVIAFFPVSPHALSDNRTYLQPLRLLWVIAAEERLLCSIDADTEELVELEVEITFKGSKVIYPDVLNLRTPCIIPELSLLNKIQIGGQEYEKRIFDLRQESDKQKLEEILKKQHGRMVVNYLGQKEQKIVVATIKQMCSAEDDPMLMSIYEQDLLNATQNDQNFRQKFDFNLPETTSDIENIEEPNLSSFGSWIRNFQLDNGSIAAYDYALSFVKDMLQKNPPRFARTQYDLLDAFLERSLFDQNDEWPIRSNVIPNELVTSLM</sequence>